<sequence>MEEPYKDIQKLVKEVGADHPSSYFVKNVMDEVMLVSSQKQFTYKPLISKKTWAFIIFSFLSLIIVLPFFATDTVSMVANIDFSFLSNNLLKKAFTKFKFHNITVYSVLFFSILFIVQLFFIKRKIDKMFSF</sequence>
<organism evidence="2 3">
    <name type="scientific">Aquimarina addita</name>
    <dbReference type="NCBI Taxonomy" id="870485"/>
    <lineage>
        <taxon>Bacteria</taxon>
        <taxon>Pseudomonadati</taxon>
        <taxon>Bacteroidota</taxon>
        <taxon>Flavobacteriia</taxon>
        <taxon>Flavobacteriales</taxon>
        <taxon>Flavobacteriaceae</taxon>
        <taxon>Aquimarina</taxon>
    </lineage>
</organism>
<name>A0ABP6UNE3_9FLAO</name>
<keyword evidence="1" id="KW-0812">Transmembrane</keyword>
<evidence type="ECO:0000313" key="3">
    <source>
        <dbReference type="Proteomes" id="UP001500459"/>
    </source>
</evidence>
<evidence type="ECO:0000313" key="2">
    <source>
        <dbReference type="EMBL" id="GAA3514480.1"/>
    </source>
</evidence>
<keyword evidence="1" id="KW-1133">Transmembrane helix</keyword>
<accession>A0ABP6UNE3</accession>
<protein>
    <submittedName>
        <fullName evidence="2">Uncharacterized protein</fullName>
    </submittedName>
</protein>
<proteinExistence type="predicted"/>
<dbReference type="EMBL" id="BAABCW010000013">
    <property type="protein sequence ID" value="GAA3514480.1"/>
    <property type="molecule type" value="Genomic_DNA"/>
</dbReference>
<dbReference type="Proteomes" id="UP001500459">
    <property type="component" value="Unassembled WGS sequence"/>
</dbReference>
<reference evidence="3" key="1">
    <citation type="journal article" date="2019" name="Int. J. Syst. Evol. Microbiol.">
        <title>The Global Catalogue of Microorganisms (GCM) 10K type strain sequencing project: providing services to taxonomists for standard genome sequencing and annotation.</title>
        <authorList>
            <consortium name="The Broad Institute Genomics Platform"/>
            <consortium name="The Broad Institute Genome Sequencing Center for Infectious Disease"/>
            <person name="Wu L."/>
            <person name="Ma J."/>
        </authorList>
    </citation>
    <scope>NUCLEOTIDE SEQUENCE [LARGE SCALE GENOMIC DNA]</scope>
    <source>
        <strain evidence="3">JCM 17106</strain>
    </source>
</reference>
<comment type="caution">
    <text evidence="2">The sequence shown here is derived from an EMBL/GenBank/DDBJ whole genome shotgun (WGS) entry which is preliminary data.</text>
</comment>
<evidence type="ECO:0000256" key="1">
    <source>
        <dbReference type="SAM" id="Phobius"/>
    </source>
</evidence>
<gene>
    <name evidence="2" type="ORF">GCM10022393_30550</name>
</gene>
<feature type="transmembrane region" description="Helical" evidence="1">
    <location>
        <begin position="102"/>
        <end position="121"/>
    </location>
</feature>
<dbReference type="RefSeq" id="WP_344928911.1">
    <property type="nucleotide sequence ID" value="NZ_BAABCW010000013.1"/>
</dbReference>
<feature type="transmembrane region" description="Helical" evidence="1">
    <location>
        <begin position="51"/>
        <end position="70"/>
    </location>
</feature>
<keyword evidence="1" id="KW-0472">Membrane</keyword>
<keyword evidence="3" id="KW-1185">Reference proteome</keyword>